<evidence type="ECO:0000256" key="1">
    <source>
        <dbReference type="SAM" id="Coils"/>
    </source>
</evidence>
<comment type="caution">
    <text evidence="3">The sequence shown here is derived from an EMBL/GenBank/DDBJ whole genome shotgun (WGS) entry which is preliminary data.</text>
</comment>
<feature type="compositionally biased region" description="Basic residues" evidence="2">
    <location>
        <begin position="31"/>
        <end position="41"/>
    </location>
</feature>
<name>A0ABP3XFR7_9FIRM</name>
<sequence>MIIGDKTYLRNYEINIQDDLNKRIRTEKQNKSNKKIKRKKGKNPDNNICKDLKRKINIANRSQKAIKEKLELAKYHENKLRKMEATLKEIKSDCQKNKKYDKQQQIKNKIKINKIIKETNDLGHEYNVVRNFFNNDKNKIASLNEALANINQIKNKLSDYKSKLLDIEKYVNRTKKEFESKEKIIKKHIESEEYINETILINPIDFIFIDDDLSIGVSINIFV</sequence>
<protein>
    <submittedName>
        <fullName evidence="3">Uncharacterized protein</fullName>
    </submittedName>
</protein>
<keyword evidence="4" id="KW-1185">Reference proteome</keyword>
<evidence type="ECO:0000256" key="2">
    <source>
        <dbReference type="SAM" id="MobiDB-lite"/>
    </source>
</evidence>
<keyword evidence="1" id="KW-0175">Coiled coil</keyword>
<evidence type="ECO:0000313" key="3">
    <source>
        <dbReference type="EMBL" id="GAA0863167.1"/>
    </source>
</evidence>
<evidence type="ECO:0000313" key="4">
    <source>
        <dbReference type="Proteomes" id="UP001400965"/>
    </source>
</evidence>
<gene>
    <name evidence="3" type="ORF">GCM10008917_11450</name>
</gene>
<dbReference type="RefSeq" id="WP_346043698.1">
    <property type="nucleotide sequence ID" value="NZ_BAAACP010000005.1"/>
</dbReference>
<feature type="coiled-coil region" evidence="1">
    <location>
        <begin position="49"/>
        <end position="93"/>
    </location>
</feature>
<dbReference type="EMBL" id="BAAACP010000005">
    <property type="protein sequence ID" value="GAA0863167.1"/>
    <property type="molecule type" value="Genomic_DNA"/>
</dbReference>
<accession>A0ABP3XFR7</accession>
<proteinExistence type="predicted"/>
<reference evidence="4" key="1">
    <citation type="journal article" date="2019" name="Int. J. Syst. Evol. Microbiol.">
        <title>The Global Catalogue of Microorganisms (GCM) 10K type strain sequencing project: providing services to taxonomists for standard genome sequencing and annotation.</title>
        <authorList>
            <consortium name="The Broad Institute Genomics Platform"/>
            <consortium name="The Broad Institute Genome Sequencing Center for Infectious Disease"/>
            <person name="Wu L."/>
            <person name="Ma J."/>
        </authorList>
    </citation>
    <scope>NUCLEOTIDE SEQUENCE [LARGE SCALE GENOMIC DNA]</scope>
    <source>
        <strain evidence="4">JCM 6486</strain>
    </source>
</reference>
<feature type="region of interest" description="Disordered" evidence="2">
    <location>
        <begin position="26"/>
        <end position="48"/>
    </location>
</feature>
<organism evidence="3 4">
    <name type="scientific">Paraclostridium tenue</name>
    <dbReference type="NCBI Taxonomy" id="1737"/>
    <lineage>
        <taxon>Bacteria</taxon>
        <taxon>Bacillati</taxon>
        <taxon>Bacillota</taxon>
        <taxon>Clostridia</taxon>
        <taxon>Peptostreptococcales</taxon>
        <taxon>Peptostreptococcaceae</taxon>
        <taxon>Paraclostridium</taxon>
    </lineage>
</organism>
<dbReference type="Proteomes" id="UP001400965">
    <property type="component" value="Unassembled WGS sequence"/>
</dbReference>